<evidence type="ECO:0000313" key="2">
    <source>
        <dbReference type="EMBL" id="NMG83182.1"/>
    </source>
</evidence>
<evidence type="ECO:0000313" key="3">
    <source>
        <dbReference type="Proteomes" id="UP000606580"/>
    </source>
</evidence>
<dbReference type="SUPFAM" id="SSF81301">
    <property type="entry name" value="Nucleotidyltransferase"/>
    <property type="match status" value="1"/>
</dbReference>
<organism evidence="2 3">
    <name type="scientific">Candidatus Ethanoperedens thermophilum</name>
    <dbReference type="NCBI Taxonomy" id="2766897"/>
    <lineage>
        <taxon>Archaea</taxon>
        <taxon>Methanobacteriati</taxon>
        <taxon>Methanobacteriota</taxon>
        <taxon>Stenosarchaea group</taxon>
        <taxon>Methanomicrobia</taxon>
        <taxon>Methanosarcinales</taxon>
        <taxon>Methanosarcinales incertae sedis</taxon>
        <taxon>GOM Arc I cluster</taxon>
        <taxon>Candidatus Ethanoperedens</taxon>
    </lineage>
</organism>
<protein>
    <submittedName>
        <fullName evidence="2">Nucleotidyltransferase domain-containing protein</fullName>
    </submittedName>
</protein>
<dbReference type="Pfam" id="PF01909">
    <property type="entry name" value="NTP_transf_2"/>
    <property type="match status" value="1"/>
</dbReference>
<reference evidence="2" key="1">
    <citation type="journal article" date="2020" name="MBio">
        <title>'Candidatus Ethanoperedens,' a Thermophilic Genus of Archaea Mediating the Anaerobic Oxidation of Ethane.</title>
        <authorList>
            <person name="Hahn C.J."/>
            <person name="Laso-Perez R."/>
            <person name="Vulcano F."/>
            <person name="Vaziourakis K.M."/>
            <person name="Stokke R."/>
            <person name="Steen I.H."/>
            <person name="Teske A."/>
            <person name="Boetius A."/>
            <person name="Liebeke M."/>
            <person name="Amann R."/>
            <person name="Knittel K."/>
            <person name="Wegener G."/>
        </authorList>
    </citation>
    <scope>NUCLEOTIDE SEQUENCE</scope>
    <source>
        <strain evidence="2">GoM-Arc1-LC-WB58</strain>
    </source>
</reference>
<keyword evidence="2" id="KW-0808">Transferase</keyword>
<name>A0A848DAN3_9EURY</name>
<dbReference type="Proteomes" id="UP000606580">
    <property type="component" value="Unassembled WGS sequence"/>
</dbReference>
<dbReference type="InterPro" id="IPR043519">
    <property type="entry name" value="NT_sf"/>
</dbReference>
<dbReference type="PANTHER" id="PTHR43449:SF1">
    <property type="entry name" value="POLYMERASE BETA NUCLEOTIDYLTRANSFERASE DOMAIN-CONTAINING PROTEIN"/>
    <property type="match status" value="1"/>
</dbReference>
<dbReference type="InterPro" id="IPR002934">
    <property type="entry name" value="Polymerase_NTP_transf_dom"/>
</dbReference>
<feature type="domain" description="Polymerase nucleotidyl transferase" evidence="1">
    <location>
        <begin position="13"/>
        <end position="90"/>
    </location>
</feature>
<dbReference type="Gene3D" id="3.30.460.10">
    <property type="entry name" value="Beta Polymerase, domain 2"/>
    <property type="match status" value="1"/>
</dbReference>
<sequence length="110" mass="12516">MVKRKVISAVRFFEKCLKEKGLKVSKIILFGSQAKGTTTDESDVDILIISEDFRGKDIFERARLTKYAEITTLKNFMMPLDIVTLTSEEFEHGTSLVVEYARNGKIMYAA</sequence>
<dbReference type="GO" id="GO:0016779">
    <property type="term" value="F:nucleotidyltransferase activity"/>
    <property type="evidence" value="ECO:0007669"/>
    <property type="project" value="InterPro"/>
</dbReference>
<dbReference type="CDD" id="cd05403">
    <property type="entry name" value="NT_KNTase_like"/>
    <property type="match status" value="1"/>
</dbReference>
<evidence type="ECO:0000259" key="1">
    <source>
        <dbReference type="Pfam" id="PF01909"/>
    </source>
</evidence>
<dbReference type="AlphaFoldDB" id="A0A848DAN3"/>
<accession>A0A848DAN3</accession>
<proteinExistence type="predicted"/>
<dbReference type="PANTHER" id="PTHR43449">
    <property type="entry name" value="NUCLEOTIDYLTRANSFERASE"/>
    <property type="match status" value="1"/>
</dbReference>
<gene>
    <name evidence="2" type="ORF">GIS02_03120</name>
</gene>
<comment type="caution">
    <text evidence="2">The sequence shown here is derived from an EMBL/GenBank/DDBJ whole genome shotgun (WGS) entry which is preliminary data.</text>
</comment>
<dbReference type="EMBL" id="WNEG01000059">
    <property type="protein sequence ID" value="NMG83182.1"/>
    <property type="molecule type" value="Genomic_DNA"/>
</dbReference>